<evidence type="ECO:0000256" key="3">
    <source>
        <dbReference type="ARBA" id="ARBA00005594"/>
    </source>
</evidence>
<dbReference type="FunFam" id="3.40.50.620:FF:000027">
    <property type="entry name" value="Cysteine--tRNA ligase, cytoplasmic"/>
    <property type="match status" value="1"/>
</dbReference>
<dbReference type="Pfam" id="PF09190">
    <property type="entry name" value="DALR_2"/>
    <property type="match status" value="1"/>
</dbReference>
<feature type="domain" description="tRNA synthetases class I catalytic" evidence="15">
    <location>
        <begin position="122"/>
        <end position="424"/>
    </location>
</feature>
<dbReference type="PANTHER" id="PTHR10890">
    <property type="entry name" value="CYSTEINYL-TRNA SYNTHETASE"/>
    <property type="match status" value="1"/>
</dbReference>
<dbReference type="KEGG" id="pcb:PCHAS_1214300"/>
<dbReference type="GO" id="GO:0005524">
    <property type="term" value="F:ATP binding"/>
    <property type="evidence" value="ECO:0007669"/>
    <property type="project" value="UniProtKB-KW"/>
</dbReference>
<evidence type="ECO:0000259" key="15">
    <source>
        <dbReference type="Pfam" id="PF01406"/>
    </source>
</evidence>
<feature type="domain" description="Cysteinyl-tRNA synthetase class Ia DALR" evidence="16">
    <location>
        <begin position="487"/>
        <end position="536"/>
    </location>
</feature>
<dbReference type="CDD" id="cd00672">
    <property type="entry name" value="CysRS_core"/>
    <property type="match status" value="1"/>
</dbReference>
<evidence type="ECO:0000256" key="14">
    <source>
        <dbReference type="SAM" id="SignalP"/>
    </source>
</evidence>
<organism evidence="17 20">
    <name type="scientific">Plasmodium chabaudi chabaudi</name>
    <dbReference type="NCBI Taxonomy" id="31271"/>
    <lineage>
        <taxon>Eukaryota</taxon>
        <taxon>Sar</taxon>
        <taxon>Alveolata</taxon>
        <taxon>Apicomplexa</taxon>
        <taxon>Aconoidasida</taxon>
        <taxon>Haemosporida</taxon>
        <taxon>Plasmodiidae</taxon>
        <taxon>Plasmodium</taxon>
        <taxon>Plasmodium (Vinckeia)</taxon>
    </lineage>
</organism>
<keyword evidence="9" id="KW-0862">Zinc</keyword>
<evidence type="ECO:0000256" key="2">
    <source>
        <dbReference type="ARBA" id="ARBA00004496"/>
    </source>
</evidence>
<dbReference type="Pfam" id="PF01406">
    <property type="entry name" value="tRNA-synt_1e"/>
    <property type="match status" value="1"/>
</dbReference>
<dbReference type="PRINTS" id="PR00983">
    <property type="entry name" value="TRNASYNTHCYS"/>
</dbReference>
<evidence type="ECO:0000256" key="11">
    <source>
        <dbReference type="ARBA" id="ARBA00022917"/>
    </source>
</evidence>
<keyword evidence="6 17" id="KW-0436">Ligase</keyword>
<keyword evidence="10" id="KW-0067">ATP-binding</keyword>
<sequence length="668" mass="78376">MKLFKFLCLTLFSILYRKTLFCSSININSYYNRKNKTTNRISLINQFNIKGKFPQKGMLFIPKYMHGKNNFVKNKYVLVKKLFHSNMEANSNLPKWTMPSKENKTITNLMVNNSLTHSKVEFVPQEGNTIKWYACGPTVYDAAHLGHARTYVSFDIIRRILTNYFKYDVFMVINITDIDDKIIKRSEEEKVNFTELARKWEYEFWEDMKNLNVLLPTSITRVSEYVNEIIKFIEKIIENKYAYVSSEGSVYFDIDAFKKNPNHFYARMEPMSVKDETKILEGEGDLGVISKNKKNSYDFALWKSSKPNEPSWDSPWGKGRPGWHIECSTMASNILGKVLDIHSGGVDLRFPHHDNELAQSEAFFDHSQWVNYFLHSGHLHIEGLKMSKSLKNFITIKNMLKKYTSNQIRILFLLNKWDSFMNYSPNGEGMTQCIEIDKFFTNFFALINMKIKNFDLNNCDLYWNDTDNKLNNTFRQTKTNIHNFFLDNFNTPEALVAIQKLITEINIYLQNGKVQIGLLLELKHYINFIMNTFGLFYDQAQKAKPNNFDNLLHVLGSYRSNIRTILQKNAKLIRKASKEIKIDSSDPATVENNNKINDFIKEIKTNNEDLLKECDLLRDQHLLNMGILIDDRPNNEFVIKVLDENQLQQEKEKRECDLNKKKNTDQKK</sequence>
<keyword evidence="12" id="KW-0030">Aminoacyl-tRNA synthetase</keyword>
<keyword evidence="5" id="KW-0963">Cytoplasm</keyword>
<evidence type="ECO:0000313" key="19">
    <source>
        <dbReference type="Proteomes" id="UP000071118"/>
    </source>
</evidence>
<dbReference type="GO" id="GO:0006423">
    <property type="term" value="P:cysteinyl-tRNA aminoacylation"/>
    <property type="evidence" value="ECO:0007669"/>
    <property type="project" value="InterPro"/>
</dbReference>
<dbReference type="GO" id="GO:0004817">
    <property type="term" value="F:cysteine-tRNA ligase activity"/>
    <property type="evidence" value="ECO:0007669"/>
    <property type="project" value="UniProtKB-EC"/>
</dbReference>
<dbReference type="InterPro" id="IPR032678">
    <property type="entry name" value="tRNA-synt_1_cat_dom"/>
</dbReference>
<evidence type="ECO:0000259" key="16">
    <source>
        <dbReference type="Pfam" id="PF09190"/>
    </source>
</evidence>
<feature type="signal peptide" evidence="14">
    <location>
        <begin position="1"/>
        <end position="21"/>
    </location>
</feature>
<reference evidence="18 19" key="1">
    <citation type="journal article" date="2014" name="BMC Biol.">
        <title>A comprehensive evaluation of rodent malaria parasite genomes and gene expression.</title>
        <authorList>
            <person name="Otto T.D."/>
            <person name="Bohme U."/>
            <person name="Jackson A.P."/>
            <person name="Hunt M."/>
            <person name="Franke-Fayard B."/>
            <person name="Hoeijmakers W.A."/>
            <person name="Religa A.A."/>
            <person name="Robertson L."/>
            <person name="Sanders M."/>
            <person name="Ogun S.A."/>
            <person name="Cunningham D."/>
            <person name="Erhart A."/>
            <person name="Billker O."/>
            <person name="Khan S.M."/>
            <person name="Stunnenberg H.G."/>
            <person name="Langhorne J."/>
            <person name="Holder A.A."/>
            <person name="Waters A.P."/>
            <person name="Newbold C.I."/>
            <person name="Pain A."/>
            <person name="Berriman M."/>
            <person name="Janse C.J."/>
        </authorList>
    </citation>
    <scope>NUCLEOTIDE SEQUENCE [LARGE SCALE GENOMIC DNA]</scope>
    <source>
        <strain evidence="18 19">AS</strain>
    </source>
</reference>
<evidence type="ECO:0000313" key="18">
    <source>
        <dbReference type="EMBL" id="VTZ69614.1"/>
    </source>
</evidence>
<dbReference type="InterPro" id="IPR024909">
    <property type="entry name" value="Cys-tRNA/MSH_ligase"/>
</dbReference>
<evidence type="ECO:0000313" key="17">
    <source>
        <dbReference type="EMBL" id="SCN61935.1"/>
    </source>
</evidence>
<proteinExistence type="inferred from homology"/>
<evidence type="ECO:0000256" key="12">
    <source>
        <dbReference type="ARBA" id="ARBA00023146"/>
    </source>
</evidence>
<dbReference type="OrthoDB" id="438179at2759"/>
<keyword evidence="14" id="KW-0732">Signal</keyword>
<dbReference type="EMBL" id="LK022889">
    <property type="protein sequence ID" value="VTZ69614.1"/>
    <property type="molecule type" value="Genomic_DNA"/>
</dbReference>
<keyword evidence="8" id="KW-0547">Nucleotide-binding</keyword>
<dbReference type="EMBL" id="LT608164">
    <property type="protein sequence ID" value="SCN61935.1"/>
    <property type="molecule type" value="Genomic_DNA"/>
</dbReference>
<dbReference type="InterPro" id="IPR015803">
    <property type="entry name" value="Cys-tRNA-ligase"/>
</dbReference>
<dbReference type="SUPFAM" id="SSF47323">
    <property type="entry name" value="Anticodon-binding domain of a subclass of class I aminoacyl-tRNA synthetases"/>
    <property type="match status" value="1"/>
</dbReference>
<accession>A0A077TLZ9</accession>
<evidence type="ECO:0000256" key="7">
    <source>
        <dbReference type="ARBA" id="ARBA00022723"/>
    </source>
</evidence>
<evidence type="ECO:0000256" key="9">
    <source>
        <dbReference type="ARBA" id="ARBA00022833"/>
    </source>
</evidence>
<dbReference type="InterPro" id="IPR009080">
    <property type="entry name" value="tRNAsynth_Ia_anticodon-bd"/>
</dbReference>
<dbReference type="Proteomes" id="UP000071118">
    <property type="component" value="Chromosome 12"/>
</dbReference>
<gene>
    <name evidence="17" type="primary">CysRS</name>
    <name evidence="18" type="ORF">PCHAS_1214300</name>
    <name evidence="17" type="ORF">PCHCB_000321600</name>
</gene>
<dbReference type="InterPro" id="IPR014729">
    <property type="entry name" value="Rossmann-like_a/b/a_fold"/>
</dbReference>
<dbReference type="InterPro" id="IPR015273">
    <property type="entry name" value="Cys-tRNA-synt_Ia_DALR"/>
</dbReference>
<dbReference type="GO" id="GO:0046872">
    <property type="term" value="F:metal ion binding"/>
    <property type="evidence" value="ECO:0007669"/>
    <property type="project" value="UniProtKB-KW"/>
</dbReference>
<dbReference type="RefSeq" id="XP_016654217.1">
    <property type="nucleotide sequence ID" value="XM_016798853.1"/>
</dbReference>
<name>A0A077TLZ9_PLACU</name>
<dbReference type="HAMAP" id="MF_00041">
    <property type="entry name" value="Cys_tRNA_synth"/>
    <property type="match status" value="1"/>
</dbReference>
<keyword evidence="19" id="KW-1185">Reference proteome</keyword>
<dbReference type="SUPFAM" id="SSF52374">
    <property type="entry name" value="Nucleotidylyl transferase"/>
    <property type="match status" value="1"/>
</dbReference>
<evidence type="ECO:0000256" key="5">
    <source>
        <dbReference type="ARBA" id="ARBA00022490"/>
    </source>
</evidence>
<evidence type="ECO:0000256" key="1">
    <source>
        <dbReference type="ARBA" id="ARBA00001947"/>
    </source>
</evidence>
<protein>
    <recommendedName>
        <fullName evidence="4">cysteine--tRNA ligase</fullName>
        <ecNumber evidence="4">6.1.1.16</ecNumber>
    </recommendedName>
    <alternativeName>
        <fullName evidence="13">Cysteinyl-tRNA synthetase</fullName>
    </alternativeName>
</protein>
<dbReference type="Gene3D" id="1.20.120.1910">
    <property type="entry name" value="Cysteine-tRNA ligase, C-terminal anti-codon recognition domain"/>
    <property type="match status" value="1"/>
</dbReference>
<keyword evidence="7" id="KW-0479">Metal-binding</keyword>
<comment type="similarity">
    <text evidence="3">Belongs to the class-I aminoacyl-tRNA synthetase family.</text>
</comment>
<keyword evidence="11" id="KW-0648">Protein biosynthesis</keyword>
<comment type="cofactor">
    <cofactor evidence="1">
        <name>Zn(2+)</name>
        <dbReference type="ChEBI" id="CHEBI:29105"/>
    </cofactor>
</comment>
<reference evidence="18" key="2">
    <citation type="submission" date="2014-05" db="EMBL/GenBank/DDBJ databases">
        <authorList>
            <person name="Aslett M.A."/>
            <person name="De Silva N."/>
        </authorList>
    </citation>
    <scope>NUCLEOTIDE SEQUENCE</scope>
    <source>
        <strain evidence="18">AS</strain>
    </source>
</reference>
<evidence type="ECO:0000256" key="8">
    <source>
        <dbReference type="ARBA" id="ARBA00022741"/>
    </source>
</evidence>
<dbReference type="Gene3D" id="3.40.50.620">
    <property type="entry name" value="HUPs"/>
    <property type="match status" value="1"/>
</dbReference>
<dbReference type="VEuPathDB" id="PlasmoDB:PCHAS_1214300"/>
<dbReference type="PANTHER" id="PTHR10890:SF3">
    <property type="entry name" value="CYSTEINE--TRNA LIGASE, CYTOPLASMIC"/>
    <property type="match status" value="1"/>
</dbReference>
<evidence type="ECO:0000313" key="20">
    <source>
        <dbReference type="Proteomes" id="UP000195489"/>
    </source>
</evidence>
<evidence type="ECO:0000256" key="6">
    <source>
        <dbReference type="ARBA" id="ARBA00022598"/>
    </source>
</evidence>
<dbReference type="EC" id="6.1.1.16" evidence="4"/>
<dbReference type="NCBIfam" id="TIGR00435">
    <property type="entry name" value="cysS"/>
    <property type="match status" value="1"/>
</dbReference>
<feature type="chain" id="PRO_5014501681" description="cysteine--tRNA ligase" evidence="14">
    <location>
        <begin position="22"/>
        <end position="668"/>
    </location>
</feature>
<comment type="subcellular location">
    <subcellularLocation>
        <location evidence="2">Cytoplasm</location>
    </subcellularLocation>
</comment>
<reference evidence="17 20" key="3">
    <citation type="submission" date="2016-08" db="EMBL/GenBank/DDBJ databases">
        <authorList>
            <consortium name="Pathogen Informatics"/>
        </authorList>
    </citation>
    <scope>NUCLEOTIDE SEQUENCE [LARGE SCALE GENOMIC DNA]</scope>
    <source>
        <strain evidence="18">AS</strain>
        <strain evidence="17 20">CB</strain>
    </source>
</reference>
<evidence type="ECO:0000256" key="13">
    <source>
        <dbReference type="ARBA" id="ARBA00031499"/>
    </source>
</evidence>
<evidence type="ECO:0000256" key="10">
    <source>
        <dbReference type="ARBA" id="ARBA00022840"/>
    </source>
</evidence>
<dbReference type="GeneID" id="3498808"/>
<dbReference type="Proteomes" id="UP000195489">
    <property type="component" value="Chromosome 12"/>
</dbReference>
<dbReference type="GO" id="GO:0005737">
    <property type="term" value="C:cytoplasm"/>
    <property type="evidence" value="ECO:0007669"/>
    <property type="project" value="UniProtKB-SubCell"/>
</dbReference>
<evidence type="ECO:0000256" key="4">
    <source>
        <dbReference type="ARBA" id="ARBA00012832"/>
    </source>
</evidence>
<dbReference type="AlphaFoldDB" id="A0A077TLZ9"/>